<evidence type="ECO:0000256" key="4">
    <source>
        <dbReference type="ARBA" id="ARBA00022448"/>
    </source>
</evidence>
<dbReference type="InterPro" id="IPR005672">
    <property type="entry name" value="Phosphate_PstA"/>
</dbReference>
<sequence length="359" mass="37998">MSEILKDHPAAAETAPLSVPLAQPRLPRWAPAAIALGSAAVGAGTGLAAGLDSKVQWGLIAAVVFVAVSFVLAARVEGRRQAKDRLATSLVWVAFLLAVAPLVSLLWETLERGSKVLDMDFLTHSMGGMLSDEPGGGVYHAIIGTLEQVGIATLIAAPIGMLTAIYLVEYGRGALAKAVTFFVDVMTGIPSIVAGLFVLSFWILLLDNGYSGFAGAMALAILMMPVVVRSTEEMLKLVPNELREASLALGVPKWRTIIKVVLPTAIGGITTGVMLAVARIAGETAPIVLLVFGNPLINTNPFEGEQSSLPYYVFEQWKVGEDAAYDRAWAAALVLIAFVMILNLVARGIARWKAPKTGR</sequence>
<dbReference type="InterPro" id="IPR035906">
    <property type="entry name" value="MetI-like_sf"/>
</dbReference>
<comment type="similarity">
    <text evidence="3 10">Belongs to the binding-protein-dependent transport system permease family. CysTW subfamily.</text>
</comment>
<comment type="caution">
    <text evidence="12">The sequence shown here is derived from an EMBL/GenBank/DDBJ whole genome shotgun (WGS) entry which is preliminary data.</text>
</comment>
<evidence type="ECO:0000256" key="6">
    <source>
        <dbReference type="ARBA" id="ARBA00022592"/>
    </source>
</evidence>
<name>A0ABS0NKB3_9ACTN</name>
<feature type="transmembrane region" description="Helical" evidence="10">
    <location>
        <begin position="180"/>
        <end position="204"/>
    </location>
</feature>
<organism evidence="12 13">
    <name type="scientific">Streptomyces pactum</name>
    <dbReference type="NCBI Taxonomy" id="68249"/>
    <lineage>
        <taxon>Bacteria</taxon>
        <taxon>Bacillati</taxon>
        <taxon>Actinomycetota</taxon>
        <taxon>Actinomycetes</taxon>
        <taxon>Kitasatosporales</taxon>
        <taxon>Streptomycetaceae</taxon>
        <taxon>Streptomyces</taxon>
    </lineage>
</organism>
<dbReference type="PANTHER" id="PTHR42922">
    <property type="entry name" value="PHOSPHATE TRANSPORT SYSTEM PERMEASE PROTEIN PSTA"/>
    <property type="match status" value="1"/>
</dbReference>
<evidence type="ECO:0000256" key="8">
    <source>
        <dbReference type="ARBA" id="ARBA00022989"/>
    </source>
</evidence>
<evidence type="ECO:0000256" key="10">
    <source>
        <dbReference type="RuleBase" id="RU363043"/>
    </source>
</evidence>
<evidence type="ECO:0000256" key="5">
    <source>
        <dbReference type="ARBA" id="ARBA00022475"/>
    </source>
</evidence>
<evidence type="ECO:0000259" key="11">
    <source>
        <dbReference type="PROSITE" id="PS50928"/>
    </source>
</evidence>
<dbReference type="Proteomes" id="UP000807371">
    <property type="component" value="Unassembled WGS sequence"/>
</dbReference>
<keyword evidence="7 10" id="KW-0812">Transmembrane</keyword>
<dbReference type="NCBIfam" id="TIGR00974">
    <property type="entry name" value="3a0107s02c"/>
    <property type="match status" value="1"/>
</dbReference>
<dbReference type="InterPro" id="IPR000515">
    <property type="entry name" value="MetI-like"/>
</dbReference>
<dbReference type="CDD" id="cd06261">
    <property type="entry name" value="TM_PBP2"/>
    <property type="match status" value="1"/>
</dbReference>
<feature type="transmembrane region" description="Helical" evidence="10">
    <location>
        <begin position="260"/>
        <end position="281"/>
    </location>
</feature>
<keyword evidence="4" id="KW-0813">Transport</keyword>
<evidence type="ECO:0000256" key="9">
    <source>
        <dbReference type="ARBA" id="ARBA00023136"/>
    </source>
</evidence>
<evidence type="ECO:0000313" key="13">
    <source>
        <dbReference type="Proteomes" id="UP000807371"/>
    </source>
</evidence>
<dbReference type="PROSITE" id="PS50928">
    <property type="entry name" value="ABC_TM1"/>
    <property type="match status" value="1"/>
</dbReference>
<dbReference type="EMBL" id="JACYXC010000001">
    <property type="protein sequence ID" value="MBH5335635.1"/>
    <property type="molecule type" value="Genomic_DNA"/>
</dbReference>
<feature type="transmembrane region" description="Helical" evidence="10">
    <location>
        <begin position="328"/>
        <end position="350"/>
    </location>
</feature>
<dbReference type="SUPFAM" id="SSF161098">
    <property type="entry name" value="MetI-like"/>
    <property type="match status" value="1"/>
</dbReference>
<feature type="transmembrane region" description="Helical" evidence="10">
    <location>
        <begin position="149"/>
        <end position="168"/>
    </location>
</feature>
<keyword evidence="5 10" id="KW-1003">Cell membrane</keyword>
<feature type="transmembrane region" description="Helical" evidence="10">
    <location>
        <begin position="86"/>
        <end position="107"/>
    </location>
</feature>
<keyword evidence="6" id="KW-0592">Phosphate transport</keyword>
<evidence type="ECO:0000256" key="1">
    <source>
        <dbReference type="ARBA" id="ARBA00003510"/>
    </source>
</evidence>
<evidence type="ECO:0000256" key="3">
    <source>
        <dbReference type="ARBA" id="ARBA00007069"/>
    </source>
</evidence>
<keyword evidence="9 10" id="KW-0472">Membrane</keyword>
<comment type="function">
    <text evidence="1">Part of the binding-protein-dependent transport system for phosphate; probably responsible for the translocation of the substrate across the membrane.</text>
</comment>
<keyword evidence="8 10" id="KW-1133">Transmembrane helix</keyword>
<dbReference type="RefSeq" id="WP_197989158.1">
    <property type="nucleotide sequence ID" value="NZ_JACYXC010000001.1"/>
</dbReference>
<evidence type="ECO:0000256" key="2">
    <source>
        <dbReference type="ARBA" id="ARBA00004651"/>
    </source>
</evidence>
<feature type="domain" description="ABC transmembrane type-1" evidence="11">
    <location>
        <begin position="142"/>
        <end position="346"/>
    </location>
</feature>
<gene>
    <name evidence="12" type="primary">pstA</name>
    <name evidence="12" type="ORF">IHE55_12825</name>
</gene>
<proteinExistence type="inferred from homology"/>
<evidence type="ECO:0000313" key="12">
    <source>
        <dbReference type="EMBL" id="MBH5335635.1"/>
    </source>
</evidence>
<dbReference type="Pfam" id="PF00528">
    <property type="entry name" value="BPD_transp_1"/>
    <property type="match status" value="1"/>
</dbReference>
<keyword evidence="13" id="KW-1185">Reference proteome</keyword>
<accession>A0ABS0NKB3</accession>
<dbReference type="PANTHER" id="PTHR42922:SF1">
    <property type="entry name" value="PHOSPHATE TRANSPORT SYSTEM PERMEASE PROTEIN PSTA"/>
    <property type="match status" value="1"/>
</dbReference>
<comment type="subcellular location">
    <subcellularLocation>
        <location evidence="2 10">Cell membrane</location>
        <topology evidence="2 10">Multi-pass membrane protein</topology>
    </subcellularLocation>
</comment>
<feature type="transmembrane region" description="Helical" evidence="10">
    <location>
        <begin position="210"/>
        <end position="228"/>
    </location>
</feature>
<feature type="transmembrane region" description="Helical" evidence="10">
    <location>
        <begin position="29"/>
        <end position="49"/>
    </location>
</feature>
<protein>
    <recommendedName>
        <fullName evidence="10">Phosphate transport system permease protein PstA</fullName>
    </recommendedName>
</protein>
<evidence type="ECO:0000256" key="7">
    <source>
        <dbReference type="ARBA" id="ARBA00022692"/>
    </source>
</evidence>
<dbReference type="InterPro" id="IPR051408">
    <property type="entry name" value="Phosphate_transprt_permease"/>
</dbReference>
<dbReference type="Gene3D" id="1.10.3720.10">
    <property type="entry name" value="MetI-like"/>
    <property type="match status" value="1"/>
</dbReference>
<feature type="transmembrane region" description="Helical" evidence="10">
    <location>
        <begin position="55"/>
        <end position="74"/>
    </location>
</feature>
<reference evidence="12 13" key="1">
    <citation type="submission" date="2020-09" db="EMBL/GenBank/DDBJ databases">
        <title>Biosynthesis of the nuclear factor of activated T cells inhibitor NFAT-133 and its congeners in Streptomyces pactum.</title>
        <authorList>
            <person name="Zhou W."/>
            <person name="Posri P."/>
            <person name="Abugrain M.E."/>
            <person name="Weisberg A.J."/>
            <person name="Chang J.H."/>
            <person name="Mahmud T."/>
        </authorList>
    </citation>
    <scope>NUCLEOTIDE SEQUENCE [LARGE SCALE GENOMIC DNA]</scope>
    <source>
        <strain evidence="12 13">ATCC 27456</strain>
    </source>
</reference>